<sequence length="251" mass="29659">MFPSVSLNDEDRLNSLLEVFSSLDDFIPTHWGHNEKVRLEYNQSELVERVKLKEPVFSEIYLEKNDNIKYSGRFQLNMNFRSFLEFDFRSVPKKHWASIFKLCDEIAQIVKPRYGISHMFWPSKIPWETDRERMHRWMNLSSQPAPVNFGPSGPLGISARTYFSGEVLGLFNEEFLQNIPANVEKLDWGGIRIDIVDKPWEVDADTLLDQWLKVMQYFEESQVIALPNFNIKDRRSISFSPNAVWKRYIEK</sequence>
<comment type="caution">
    <text evidence="1">The sequence shown here is derived from an EMBL/GenBank/DDBJ whole genome shotgun (WGS) entry which is preliminary data.</text>
</comment>
<protein>
    <recommendedName>
        <fullName evidence="3">TIGR04255 family protein</fullName>
    </recommendedName>
</protein>
<name>A0ABW1IS13_9BACL</name>
<evidence type="ECO:0000313" key="1">
    <source>
        <dbReference type="EMBL" id="MFC5987848.1"/>
    </source>
</evidence>
<evidence type="ECO:0000313" key="2">
    <source>
        <dbReference type="Proteomes" id="UP001596250"/>
    </source>
</evidence>
<accession>A0ABW1IS13</accession>
<reference evidence="2" key="1">
    <citation type="journal article" date="2019" name="Int. J. Syst. Evol. Microbiol.">
        <title>The Global Catalogue of Microorganisms (GCM) 10K type strain sequencing project: providing services to taxonomists for standard genome sequencing and annotation.</title>
        <authorList>
            <consortium name="The Broad Institute Genomics Platform"/>
            <consortium name="The Broad Institute Genome Sequencing Center for Infectious Disease"/>
            <person name="Wu L."/>
            <person name="Ma J."/>
        </authorList>
    </citation>
    <scope>NUCLEOTIDE SEQUENCE [LARGE SCALE GENOMIC DNA]</scope>
    <source>
        <strain evidence="2">CCM 8749</strain>
    </source>
</reference>
<proteinExistence type="predicted"/>
<gene>
    <name evidence="1" type="ORF">ACFPXP_15690</name>
</gene>
<dbReference type="EMBL" id="JBHSQV010000172">
    <property type="protein sequence ID" value="MFC5987848.1"/>
    <property type="molecule type" value="Genomic_DNA"/>
</dbReference>
<keyword evidence="2" id="KW-1185">Reference proteome</keyword>
<dbReference type="Proteomes" id="UP001596250">
    <property type="component" value="Unassembled WGS sequence"/>
</dbReference>
<evidence type="ECO:0008006" key="3">
    <source>
        <dbReference type="Google" id="ProtNLM"/>
    </source>
</evidence>
<organism evidence="1 2">
    <name type="scientific">Marinicrinis lubricantis</name>
    <dbReference type="NCBI Taxonomy" id="2086470"/>
    <lineage>
        <taxon>Bacteria</taxon>
        <taxon>Bacillati</taxon>
        <taxon>Bacillota</taxon>
        <taxon>Bacilli</taxon>
        <taxon>Bacillales</taxon>
        <taxon>Paenibacillaceae</taxon>
    </lineage>
</organism>
<dbReference type="RefSeq" id="WP_379895312.1">
    <property type="nucleotide sequence ID" value="NZ_CBCSCT010000029.1"/>
</dbReference>